<keyword evidence="10" id="KW-0342">GTP-binding</keyword>
<reference evidence="17" key="3">
    <citation type="submission" date="2025-09" db="UniProtKB">
        <authorList>
            <consortium name="Ensembl"/>
        </authorList>
    </citation>
    <scope>IDENTIFICATION</scope>
</reference>
<dbReference type="PRINTS" id="PR00449">
    <property type="entry name" value="RASTRNSFRMNG"/>
</dbReference>
<keyword evidence="3" id="KW-0853">WD repeat</keyword>
<keyword evidence="6" id="KW-0677">Repeat</keyword>
<evidence type="ECO:0000256" key="4">
    <source>
        <dbReference type="ARBA" id="ARBA00022614"/>
    </source>
</evidence>
<evidence type="ECO:0000313" key="18">
    <source>
        <dbReference type="Proteomes" id="UP000694620"/>
    </source>
</evidence>
<dbReference type="InterPro" id="IPR032171">
    <property type="entry name" value="COR-A"/>
</dbReference>
<dbReference type="GO" id="GO:0005525">
    <property type="term" value="F:GTP binding"/>
    <property type="evidence" value="ECO:0007669"/>
    <property type="project" value="UniProtKB-KW"/>
</dbReference>
<dbReference type="SUPFAM" id="SSF52540">
    <property type="entry name" value="P-loop containing nucleoside triphosphate hydrolases"/>
    <property type="match status" value="1"/>
</dbReference>
<dbReference type="InterPro" id="IPR032675">
    <property type="entry name" value="LRR_dom_sf"/>
</dbReference>
<evidence type="ECO:0000256" key="13">
    <source>
        <dbReference type="PROSITE-ProRule" id="PRU10141"/>
    </source>
</evidence>
<dbReference type="SUPFAM" id="SSF50978">
    <property type="entry name" value="WD40 repeat-like"/>
    <property type="match status" value="1"/>
</dbReference>
<dbReference type="NCBIfam" id="TIGR00231">
    <property type="entry name" value="small_GTP"/>
    <property type="match status" value="1"/>
</dbReference>
<keyword evidence="2" id="KW-0723">Serine/threonine-protein kinase</keyword>
<dbReference type="GO" id="GO:0050793">
    <property type="term" value="P:regulation of developmental process"/>
    <property type="evidence" value="ECO:0007669"/>
    <property type="project" value="UniProtKB-ARBA"/>
</dbReference>
<sequence length="2509" mass="284341">MASKDNREEQLKKLIVRLKNTQEDKPIETLIQILEDLLFLTFAEDRVEELFAEKQLHDPLSTVLKTFIDNAGVQQVGWSLLCRLIEICPSTLDKLSASKNVSSIHIQILRILAVHSGHVKLMMIGLRALSLLLHSDAIVLLTLDDEVDVFYLIVSAMNTFCFNEEVQLYGCKSLQLLLERVADEHLIEFVETGDHMAILNAIKQFQNNEDTVLQALKALLPLAGPISNVEVLMSGNERCYSLIMSAMESFSKNEKVQEIGCCLFQKFTSESFHNILVLNGVHKFIIKAAMMYQTNAKLQASALMCLASLTETIVLNKDLNEYKEEDDLCWIDVCCRALDLHIGSKEVQAATSWALNNLLVYESKLHEMFGDEDGRYPVHLQVMAAMLLHSSSKEVFQATANTLATMAGKNVKIRSVLLSSGIHINIFELMKKHIGFPEVAESACRLLYSLFQVNVACLDVATMAMAEILNAMKVHKCSPSVQLEALRAALLFVSSDRSGKTKMPLQCDMEESDMINVTLKVIKNQCVLEGAHTLVLDTLNKFIGSPVIQDCGLRVLCSLVDCSGALELMAQQGAIDTILHTLQMYPDEKEINWLGLNLLCCLFPKKKLSLGTIAILCSVLAKSLLRFREVLEVQLWGFRAVLALLETSPASAEQLERESFDLFIFQQVNFSPFDERFNQMQKLYCMCLSMLATDGEIRHLMLEKACAEDNFVMAECLIHLGADVNKKTKNESLIYKVCEKECSSELVELLLNSGTHEQDIRKALFISVKKRNNLIISLILKKLGLDQANSAICLGGFRLGYLESSWLNPLFSERKTLNFRQQTSKGMSLARVIMKYQKQRNLSKSVTSNPDTFVSGYMSDEADDSGFVTEGSSVFMNEDIESDESSGILYRLKKTQSDSVTESSSLRHRRSRRPSSEVEMAESEPNPLFQMKYLKASTSQRSKYTSPSRSPELSSLLGIEKECIKLLDISGNDLDNVNAFCGKTTLHCYLEQVQRLELHHNNLSEFPEKLCEVMKHLTHLDLHSNRFTTFPSYMMKMPCLIYLNISRNEIASLTLDSKIRSSSLKQLVLSFNSISFLPDNLGRVLKNLEELQLEGNKLSDLNVHLFLSELKLLDISKNNISVISDNVLSDCHRLEMLNASKNTLCSSPRLPLKLTSLNLSYNKFTCVPDVVLHLPYLRSVDMRNNDITLLPGPSHWESVNLRELIFSYNQISVLNLEEGVFKWSRLEKLHLCKNKLKEIPPQIGLLENLSSFDVSNNSDLKCFPDEMGKLERLWDLPLDGLQLDLDLKHIGSKTKDIIRFLQQRLKKAVPYYRMKLMLVGNTGSGKTTLLHRLMKLKRLRSRSERSTVGIDVKDWKIQDKGKKNIVLNVWDFSGREEFYSSHPHFMTQRALYLVVYDVSKGVTEVDAIKPWLFNIKARAPSSPVILIGTHTDVSDEKHQESCTWKISSELLNHFGFPIIREHHLINAKDESDSIGKLRKAIVKEIMNFKIRDQPVMGQLIPYSYLELEKRILQERKKVAAEFPVICHSHLLDIVVENQILLEENELSHAVHFLNESGVLLHFEDPALQFRDLYFVDPQWLCNIISQILTIKGGSNSKFPKGIIQRSDVEKCILQHKSFPKNYISQYFKLLERFQIALPLGEEQLLIPSSLSDQKPVIELPHSENSEIIVRLYEMPYFPMGFWSRLINRLLEVSSFFFTGREKALRLNRMYWRQGIYLNWSPEAYCLVESDILDNEAESFLRITVPSAQRGRILLGQIVDHIDSLLEEWFPGLLATDICREGGTLLKKWAVYSFGDDQRCQKILLDDLLDCADKDCLLVNPEDSRSTVPISQIAPDLILADLPENIMLFSDQLEMDLTAEYLLGDGGFGSVYHAVYKNEDVAVKIFNKHASEMYLHRLLRQELAVLSHLHHPSLISLLAVGYQPRMLVMELAPKGSLDTVFNQKKGNLNRTLQHRIALHVADGLRYLHSSMIIYRDLKPHNILLFNFKTNSEIIAKISDYGISQYCCSMGIKTSEGTPGFRAPEVARGNVIYNKQADVYSFGLLLYDILTCGERILDGLRFPSEFDEIAVQGNLPDPVKHYNCSPWPQFESLIKDCMKENPDERPTSAQIFNILNSAELLCLIKEVKVPTEALNENDVASSLICSGETAWIGTGNKHKGRILRLDMETGKYDIKPAADCLITCLTLVHLPDEESDWLVFGTESGRLLVFSADNSVAKHELQEMSSAITSLLFYSHAKHSKEINLLLAGTADGSLAVFNDAAIKCIEGRPQKIFHIGNVNTPVVCLSEFAYSQDKNTIWAGCGSKIVSLTKDFEIWKTIDTKPNYQLQNRSFSEANITTMVIDKYIYLSKQGSHIVEIWDKKTEKMSGLINCSGIIKDESKRTPKPFLVADDQVSRVTSLLLQQNVTLWIGTERGHIILIDLATRQHIKVISGFWTSVISITVSQMERCGPKNFVVILGNHCHRTHEQVERKFLLCAWNCALPLEVQNLKKHVETREQIANKMKLGSIEQI</sequence>
<dbReference type="InterPro" id="IPR005225">
    <property type="entry name" value="Small_GTP-bd"/>
</dbReference>
<evidence type="ECO:0000259" key="16">
    <source>
        <dbReference type="PROSITE" id="PS51424"/>
    </source>
</evidence>
<dbReference type="CTD" id="120892"/>
<dbReference type="Pfam" id="PF23745">
    <property type="entry name" value="ANK_LRRK2"/>
    <property type="match status" value="1"/>
</dbReference>
<dbReference type="FunFam" id="3.40.50.300:FF:000656">
    <property type="entry name" value="Leucine-rich repeat serine/threonine-protein kinase 2"/>
    <property type="match status" value="1"/>
</dbReference>
<dbReference type="InterPro" id="IPR015943">
    <property type="entry name" value="WD40/YVTN_repeat-like_dom_sf"/>
</dbReference>
<protein>
    <recommendedName>
        <fullName evidence="1">non-specific serine/threonine protein kinase</fullName>
        <ecNumber evidence="1">2.7.11.1</ecNumber>
    </recommendedName>
</protein>
<reference evidence="17" key="1">
    <citation type="submission" date="2021-06" db="EMBL/GenBank/DDBJ databases">
        <authorList>
            <consortium name="Wellcome Sanger Institute Data Sharing"/>
        </authorList>
    </citation>
    <scope>NUCLEOTIDE SEQUENCE [LARGE SCALE GENOMIC DNA]</scope>
</reference>
<reference evidence="17" key="2">
    <citation type="submission" date="2025-08" db="UniProtKB">
        <authorList>
            <consortium name="Ensembl"/>
        </authorList>
    </citation>
    <scope>IDENTIFICATION</scope>
</reference>
<dbReference type="InterPro" id="IPR027417">
    <property type="entry name" value="P-loop_NTPase"/>
</dbReference>
<dbReference type="SUPFAM" id="SSF52058">
    <property type="entry name" value="L domain-like"/>
    <property type="match status" value="1"/>
</dbReference>
<dbReference type="Pfam" id="PF25497">
    <property type="entry name" value="COR-B"/>
    <property type="match status" value="1"/>
</dbReference>
<dbReference type="Proteomes" id="UP000694620">
    <property type="component" value="Chromosome 1"/>
</dbReference>
<dbReference type="Ensembl" id="ENSECRT00000000923.1">
    <property type="protein sequence ID" value="ENSECRP00000000903.1"/>
    <property type="gene ID" value="ENSECRG00000000605.1"/>
</dbReference>
<evidence type="ECO:0000259" key="15">
    <source>
        <dbReference type="PROSITE" id="PS50011"/>
    </source>
</evidence>
<dbReference type="InterPro" id="IPR011009">
    <property type="entry name" value="Kinase-like_dom_sf"/>
</dbReference>
<proteinExistence type="predicted"/>
<gene>
    <name evidence="17" type="primary">LRRK2</name>
    <name evidence="17" type="synonym">lrrk2</name>
</gene>
<feature type="domain" description="Roc" evidence="16">
    <location>
        <begin position="1307"/>
        <end position="1488"/>
    </location>
</feature>
<dbReference type="SMART" id="SM00220">
    <property type="entry name" value="S_TKc"/>
    <property type="match status" value="1"/>
</dbReference>
<evidence type="ECO:0000256" key="11">
    <source>
        <dbReference type="ARBA" id="ARBA00047899"/>
    </source>
</evidence>
<comment type="catalytic activity">
    <reaction evidence="12">
        <text>L-seryl-[protein] + ATP = O-phospho-L-seryl-[protein] + ADP + H(+)</text>
        <dbReference type="Rhea" id="RHEA:17989"/>
        <dbReference type="Rhea" id="RHEA-COMP:9863"/>
        <dbReference type="Rhea" id="RHEA-COMP:11604"/>
        <dbReference type="ChEBI" id="CHEBI:15378"/>
        <dbReference type="ChEBI" id="CHEBI:29999"/>
        <dbReference type="ChEBI" id="CHEBI:30616"/>
        <dbReference type="ChEBI" id="CHEBI:83421"/>
        <dbReference type="ChEBI" id="CHEBI:456216"/>
        <dbReference type="EC" id="2.7.11.1"/>
    </reaction>
</comment>
<dbReference type="SUPFAM" id="SSF56112">
    <property type="entry name" value="Protein kinase-like (PK-like)"/>
    <property type="match status" value="1"/>
</dbReference>
<dbReference type="InterPro" id="IPR051420">
    <property type="entry name" value="Ser_Thr_Kinases_DiverseReg"/>
</dbReference>
<dbReference type="SMART" id="SM00175">
    <property type="entry name" value="RAB"/>
    <property type="match status" value="1"/>
</dbReference>
<dbReference type="Pfam" id="PF00069">
    <property type="entry name" value="Pkinase"/>
    <property type="match status" value="1"/>
</dbReference>
<dbReference type="PROSITE" id="PS51424">
    <property type="entry name" value="ROC"/>
    <property type="match status" value="1"/>
</dbReference>
<dbReference type="Gene3D" id="1.25.10.10">
    <property type="entry name" value="Leucine-rich Repeat Variant"/>
    <property type="match status" value="2"/>
</dbReference>
<evidence type="ECO:0000313" key="17">
    <source>
        <dbReference type="Ensembl" id="ENSECRP00000000903.1"/>
    </source>
</evidence>
<dbReference type="InterPro" id="IPR016024">
    <property type="entry name" value="ARM-type_fold"/>
</dbReference>
<dbReference type="GO" id="GO:0004674">
    <property type="term" value="F:protein serine/threonine kinase activity"/>
    <property type="evidence" value="ECO:0007669"/>
    <property type="project" value="UniProtKB-KW"/>
</dbReference>
<dbReference type="GO" id="GO:0005829">
    <property type="term" value="C:cytosol"/>
    <property type="evidence" value="ECO:0007669"/>
    <property type="project" value="UniProtKB-ARBA"/>
</dbReference>
<evidence type="ECO:0000256" key="12">
    <source>
        <dbReference type="ARBA" id="ARBA00048679"/>
    </source>
</evidence>
<feature type="domain" description="Protein kinase" evidence="15">
    <location>
        <begin position="1856"/>
        <end position="2119"/>
    </location>
</feature>
<keyword evidence="18" id="KW-1185">Reference proteome</keyword>
<dbReference type="InterPro" id="IPR008271">
    <property type="entry name" value="Ser/Thr_kinase_AS"/>
</dbReference>
<dbReference type="InterPro" id="IPR020859">
    <property type="entry name" value="ROC"/>
</dbReference>
<evidence type="ECO:0000256" key="10">
    <source>
        <dbReference type="ARBA" id="ARBA00023134"/>
    </source>
</evidence>
<keyword evidence="4" id="KW-0433">Leucine-rich repeat</keyword>
<keyword evidence="8" id="KW-0418">Kinase</keyword>
<dbReference type="InterPro" id="IPR003591">
    <property type="entry name" value="Leu-rich_rpt_typical-subtyp"/>
</dbReference>
<dbReference type="SUPFAM" id="SSF48371">
    <property type="entry name" value="ARM repeat"/>
    <property type="match status" value="1"/>
</dbReference>
<dbReference type="InterPro" id="IPR057263">
    <property type="entry name" value="COR-B"/>
</dbReference>
<evidence type="ECO:0000256" key="5">
    <source>
        <dbReference type="ARBA" id="ARBA00022679"/>
    </source>
</evidence>
<dbReference type="Gene3D" id="1.10.510.10">
    <property type="entry name" value="Transferase(Phosphotransferase) domain 1"/>
    <property type="match status" value="1"/>
</dbReference>
<dbReference type="GO" id="GO:0009966">
    <property type="term" value="P:regulation of signal transduction"/>
    <property type="evidence" value="ECO:0007669"/>
    <property type="project" value="UniProtKB-ARBA"/>
</dbReference>
<dbReference type="InterPro" id="IPR056593">
    <property type="entry name" value="ANK_LRRK2"/>
</dbReference>
<evidence type="ECO:0000256" key="2">
    <source>
        <dbReference type="ARBA" id="ARBA00022527"/>
    </source>
</evidence>
<dbReference type="SMART" id="SM00364">
    <property type="entry name" value="LRR_BAC"/>
    <property type="match status" value="7"/>
</dbReference>
<dbReference type="PROSITE" id="PS00108">
    <property type="entry name" value="PROTEIN_KINASE_ST"/>
    <property type="match status" value="1"/>
</dbReference>
<dbReference type="RefSeq" id="XP_051790916.1">
    <property type="nucleotide sequence ID" value="XM_051934956.1"/>
</dbReference>
<dbReference type="Gene3D" id="2.130.10.10">
    <property type="entry name" value="YVTN repeat-like/Quinoprotein amine dehydrogenase"/>
    <property type="match status" value="1"/>
</dbReference>
<evidence type="ECO:0000256" key="1">
    <source>
        <dbReference type="ARBA" id="ARBA00012513"/>
    </source>
</evidence>
<dbReference type="Pfam" id="PF13855">
    <property type="entry name" value="LRR_8"/>
    <property type="match status" value="2"/>
</dbReference>
<dbReference type="FunFam" id="1.10.510.10:FF:001216">
    <property type="entry name" value="Leucine-rich repeat kinase 2"/>
    <property type="match status" value="1"/>
</dbReference>
<dbReference type="GO" id="GO:0007154">
    <property type="term" value="P:cell communication"/>
    <property type="evidence" value="ECO:0007669"/>
    <property type="project" value="UniProtKB-ARBA"/>
</dbReference>
<dbReference type="InterPro" id="IPR001611">
    <property type="entry name" value="Leu-rich_rpt"/>
</dbReference>
<dbReference type="PROSITE" id="PS51450">
    <property type="entry name" value="LRR"/>
    <property type="match status" value="3"/>
</dbReference>
<keyword evidence="7 13" id="KW-0547">Nucleotide-binding</keyword>
<dbReference type="OrthoDB" id="8940716at2759"/>
<name>A0A8C4RDB4_ERPCA</name>
<accession>A0A8C4RDB4</accession>
<comment type="catalytic activity">
    <reaction evidence="11">
        <text>L-threonyl-[protein] + ATP = O-phospho-L-threonyl-[protein] + ADP + H(+)</text>
        <dbReference type="Rhea" id="RHEA:46608"/>
        <dbReference type="Rhea" id="RHEA-COMP:11060"/>
        <dbReference type="Rhea" id="RHEA-COMP:11605"/>
        <dbReference type="ChEBI" id="CHEBI:15378"/>
        <dbReference type="ChEBI" id="CHEBI:30013"/>
        <dbReference type="ChEBI" id="CHEBI:30616"/>
        <dbReference type="ChEBI" id="CHEBI:61977"/>
        <dbReference type="ChEBI" id="CHEBI:456216"/>
        <dbReference type="EC" id="2.7.11.1"/>
    </reaction>
</comment>
<dbReference type="FunFam" id="3.80.10.10:FF:000110">
    <property type="entry name" value="Leucine-rich repeat serine/threonine-protein kinase 2"/>
    <property type="match status" value="1"/>
</dbReference>
<evidence type="ECO:0000256" key="14">
    <source>
        <dbReference type="SAM" id="MobiDB-lite"/>
    </source>
</evidence>
<feature type="binding site" evidence="13">
    <location>
        <position position="1883"/>
    </location>
    <ligand>
        <name>ATP</name>
        <dbReference type="ChEBI" id="CHEBI:30616"/>
    </ligand>
</feature>
<dbReference type="Pfam" id="PF23744">
    <property type="entry name" value="ARM_LRRK2"/>
    <property type="match status" value="1"/>
</dbReference>
<dbReference type="InterPro" id="IPR011989">
    <property type="entry name" value="ARM-like"/>
</dbReference>
<feature type="region of interest" description="Disordered" evidence="14">
    <location>
        <begin position="891"/>
        <end position="924"/>
    </location>
</feature>
<dbReference type="Pfam" id="PF16095">
    <property type="entry name" value="COR-A"/>
    <property type="match status" value="1"/>
</dbReference>
<dbReference type="InterPro" id="IPR036322">
    <property type="entry name" value="WD40_repeat_dom_sf"/>
</dbReference>
<dbReference type="GO" id="GO:0005524">
    <property type="term" value="F:ATP binding"/>
    <property type="evidence" value="ECO:0007669"/>
    <property type="project" value="UniProtKB-UniRule"/>
</dbReference>
<evidence type="ECO:0000256" key="6">
    <source>
        <dbReference type="ARBA" id="ARBA00022737"/>
    </source>
</evidence>
<dbReference type="Pfam" id="PF23748">
    <property type="entry name" value="Beta-prop_LRRK2"/>
    <property type="match status" value="1"/>
</dbReference>
<dbReference type="FunFam" id="3.30.70.1390:FF:000001">
    <property type="entry name" value="Leucine-rich repeat serine/threonine-protein kinase 2"/>
    <property type="match status" value="1"/>
</dbReference>
<dbReference type="PANTHER" id="PTHR48005">
    <property type="entry name" value="LEUCINE RICH REPEAT KINASE 2"/>
    <property type="match status" value="1"/>
</dbReference>
<dbReference type="InterPro" id="IPR056597">
    <property type="entry name" value="ARM_LRRK2"/>
</dbReference>
<dbReference type="PROSITE" id="PS50011">
    <property type="entry name" value="PROTEIN_KINASE_DOM"/>
    <property type="match status" value="1"/>
</dbReference>
<dbReference type="Gene3D" id="3.80.10.10">
    <property type="entry name" value="Ribonuclease Inhibitor"/>
    <property type="match status" value="2"/>
</dbReference>
<dbReference type="GeneTree" id="ENSGT00940000158267"/>
<dbReference type="PANTHER" id="PTHR48005:SF13">
    <property type="entry name" value="SERINE_THREONINE-PROTEIN KINASE DDB_G0278509-RELATED"/>
    <property type="match status" value="1"/>
</dbReference>
<dbReference type="Gene3D" id="3.40.50.300">
    <property type="entry name" value="P-loop containing nucleotide triphosphate hydrolases"/>
    <property type="match status" value="1"/>
</dbReference>
<evidence type="ECO:0000256" key="7">
    <source>
        <dbReference type="ARBA" id="ARBA00022741"/>
    </source>
</evidence>
<dbReference type="RefSeq" id="XP_028668216.1">
    <property type="nucleotide sequence ID" value="XM_028812383.2"/>
</dbReference>
<evidence type="ECO:0000256" key="8">
    <source>
        <dbReference type="ARBA" id="ARBA00022777"/>
    </source>
</evidence>
<keyword evidence="9 13" id="KW-0067">ATP-binding</keyword>
<organism evidence="17 18">
    <name type="scientific">Erpetoichthys calabaricus</name>
    <name type="common">Rope fish</name>
    <name type="synonym">Calamoichthys calabaricus</name>
    <dbReference type="NCBI Taxonomy" id="27687"/>
    <lineage>
        <taxon>Eukaryota</taxon>
        <taxon>Metazoa</taxon>
        <taxon>Chordata</taxon>
        <taxon>Craniata</taxon>
        <taxon>Vertebrata</taxon>
        <taxon>Euteleostomi</taxon>
        <taxon>Actinopterygii</taxon>
        <taxon>Polypteriformes</taxon>
        <taxon>Polypteridae</taxon>
        <taxon>Erpetoichthys</taxon>
    </lineage>
</organism>
<dbReference type="InterPro" id="IPR000719">
    <property type="entry name" value="Prot_kinase_dom"/>
</dbReference>
<dbReference type="SMART" id="SM00369">
    <property type="entry name" value="LRR_TYP"/>
    <property type="match status" value="8"/>
</dbReference>
<dbReference type="PROSITE" id="PS00107">
    <property type="entry name" value="PROTEIN_KINASE_ATP"/>
    <property type="match status" value="1"/>
</dbReference>
<dbReference type="InterPro" id="IPR056602">
    <property type="entry name" value="Beta-prop_LRRK2"/>
</dbReference>
<evidence type="ECO:0000256" key="3">
    <source>
        <dbReference type="ARBA" id="ARBA00022574"/>
    </source>
</evidence>
<dbReference type="EC" id="2.7.11.1" evidence="1"/>
<dbReference type="InterPro" id="IPR017441">
    <property type="entry name" value="Protein_kinase_ATP_BS"/>
</dbReference>
<dbReference type="Pfam" id="PF08477">
    <property type="entry name" value="Roc"/>
    <property type="match status" value="1"/>
</dbReference>
<dbReference type="PROSITE" id="PS51419">
    <property type="entry name" value="RAB"/>
    <property type="match status" value="1"/>
</dbReference>
<dbReference type="Gene3D" id="3.30.70.1390">
    <property type="entry name" value="ROC domain from the Parkinson's disease-associated leucine-rich repeat kinase 2"/>
    <property type="match status" value="1"/>
</dbReference>
<keyword evidence="5" id="KW-0808">Transferase</keyword>
<dbReference type="GeneID" id="114659742"/>
<evidence type="ECO:0000256" key="9">
    <source>
        <dbReference type="ARBA" id="ARBA00022840"/>
    </source>
</evidence>